<protein>
    <submittedName>
        <fullName evidence="2">Uncharacterized protein</fullName>
    </submittedName>
</protein>
<dbReference type="RefSeq" id="WP_092733572.1">
    <property type="nucleotide sequence ID" value="NZ_FMYC01000007.1"/>
</dbReference>
<organism evidence="2 3">
    <name type="scientific">Agrobacterium fabrum</name>
    <dbReference type="NCBI Taxonomy" id="1176649"/>
    <lineage>
        <taxon>Bacteria</taxon>
        <taxon>Pseudomonadati</taxon>
        <taxon>Pseudomonadota</taxon>
        <taxon>Alphaproteobacteria</taxon>
        <taxon>Hyphomicrobiales</taxon>
        <taxon>Rhizobiaceae</taxon>
        <taxon>Rhizobium/Agrobacterium group</taxon>
        <taxon>Agrobacterium</taxon>
        <taxon>Agrobacterium tumefaciens complex</taxon>
    </lineage>
</organism>
<keyword evidence="1" id="KW-0812">Transmembrane</keyword>
<evidence type="ECO:0000256" key="1">
    <source>
        <dbReference type="SAM" id="Phobius"/>
    </source>
</evidence>
<dbReference type="Proteomes" id="UP000198917">
    <property type="component" value="Unassembled WGS sequence"/>
</dbReference>
<evidence type="ECO:0000313" key="2">
    <source>
        <dbReference type="EMBL" id="SDK00869.1"/>
    </source>
</evidence>
<proteinExistence type="predicted"/>
<evidence type="ECO:0000313" key="3">
    <source>
        <dbReference type="Proteomes" id="UP000198917"/>
    </source>
</evidence>
<comment type="caution">
    <text evidence="2">The sequence shown here is derived from an EMBL/GenBank/DDBJ whole genome shotgun (WGS) entry which is preliminary data.</text>
</comment>
<keyword evidence="1" id="KW-0472">Membrane</keyword>
<accession>A0A7Z7FR13</accession>
<name>A0A7Z7FR13_9HYPH</name>
<feature type="transmembrane region" description="Helical" evidence="1">
    <location>
        <begin position="18"/>
        <end position="37"/>
    </location>
</feature>
<reference evidence="2 3" key="1">
    <citation type="submission" date="2016-10" db="EMBL/GenBank/DDBJ databases">
        <authorList>
            <person name="Varghese N."/>
            <person name="Submissions S."/>
        </authorList>
    </citation>
    <scope>NUCLEOTIDE SEQUENCE [LARGE SCALE GENOMIC DNA]</scope>
    <source>
        <strain evidence="2 3">PDC82</strain>
    </source>
</reference>
<dbReference type="EMBL" id="FNEW01000003">
    <property type="protein sequence ID" value="SDK00869.1"/>
    <property type="molecule type" value="Genomic_DNA"/>
</dbReference>
<keyword evidence="1" id="KW-1133">Transmembrane helix</keyword>
<gene>
    <name evidence="2" type="ORF">SAMN05428983_3586</name>
</gene>
<dbReference type="AlphaFoldDB" id="A0A7Z7FR13"/>
<sequence>MTSISQNADERQPRHFKVAAVLALGAIAVLGGNALLIRNTETALAASEDVASASAFRVLTPQTIDGLAGLSAPATTSGDAAEGVAVPAVDRTSCVATRAARKTDRHDPLDPRAFCQLQHRLFNAELIDRIAMLQLASQPRFIDTSSQLAMNKEF</sequence>